<dbReference type="Gene3D" id="1.10.460.10">
    <property type="entry name" value="Topoisomerase I, domain 2"/>
    <property type="match status" value="1"/>
</dbReference>
<dbReference type="PROSITE" id="PS52039">
    <property type="entry name" value="TOPO_IA_2"/>
    <property type="match status" value="1"/>
</dbReference>
<dbReference type="InterPro" id="IPR013497">
    <property type="entry name" value="Topo_IA_cen"/>
</dbReference>
<reference evidence="9" key="1">
    <citation type="submission" date="2014-05" db="EMBL/GenBank/DDBJ databases">
        <title>The genome and life-stage specific transcriptomes of Globodera pallida elucidate key aspects of plant parasitism by a cyst nematode.</title>
        <authorList>
            <person name="Cotton J.A."/>
            <person name="Lilley C.J."/>
            <person name="Jones L.M."/>
            <person name="Kikuchi T."/>
            <person name="Reid A.J."/>
            <person name="Thorpe P."/>
            <person name="Tsai I.J."/>
            <person name="Beasley H."/>
            <person name="Blok V."/>
            <person name="Cock P.J.A."/>
            <person name="Van den Akker S.E."/>
            <person name="Holroyd N."/>
            <person name="Hunt M."/>
            <person name="Mantelin S."/>
            <person name="Naghra H."/>
            <person name="Pain A."/>
            <person name="Palomares-Rius J.E."/>
            <person name="Zarowiecki M."/>
            <person name="Berriman M."/>
            <person name="Jones J.T."/>
            <person name="Urwin P.E."/>
        </authorList>
    </citation>
    <scope>NUCLEOTIDE SEQUENCE [LARGE SCALE GENOMIC DNA]</scope>
    <source>
        <strain evidence="9">Lindley</strain>
    </source>
</reference>
<dbReference type="InterPro" id="IPR013826">
    <property type="entry name" value="Topo_IA_cen_sub3"/>
</dbReference>
<dbReference type="InterPro" id="IPR003602">
    <property type="entry name" value="Topo_IA_DNA-bd_dom"/>
</dbReference>
<evidence type="ECO:0000256" key="4">
    <source>
        <dbReference type="ARBA" id="ARBA00023029"/>
    </source>
</evidence>
<evidence type="ECO:0000256" key="5">
    <source>
        <dbReference type="ARBA" id="ARBA00023125"/>
    </source>
</evidence>
<dbReference type="GO" id="GO:0003677">
    <property type="term" value="F:DNA binding"/>
    <property type="evidence" value="ECO:0007669"/>
    <property type="project" value="UniProtKB-KW"/>
</dbReference>
<comment type="similarity">
    <text evidence="2 7">Belongs to the type IA topoisomerase family.</text>
</comment>
<evidence type="ECO:0000256" key="6">
    <source>
        <dbReference type="ARBA" id="ARBA00023235"/>
    </source>
</evidence>
<dbReference type="AlphaFoldDB" id="A0A183BNK1"/>
<keyword evidence="6 7" id="KW-0413">Isomerase</keyword>
<dbReference type="GO" id="GO:0005634">
    <property type="term" value="C:nucleus"/>
    <property type="evidence" value="ECO:0007669"/>
    <property type="project" value="TreeGrafter"/>
</dbReference>
<evidence type="ECO:0000256" key="1">
    <source>
        <dbReference type="ARBA" id="ARBA00000213"/>
    </source>
</evidence>
<organism evidence="9 10">
    <name type="scientific">Globodera pallida</name>
    <name type="common">Potato cyst nematode worm</name>
    <name type="synonym">Heterodera pallida</name>
    <dbReference type="NCBI Taxonomy" id="36090"/>
    <lineage>
        <taxon>Eukaryota</taxon>
        <taxon>Metazoa</taxon>
        <taxon>Ecdysozoa</taxon>
        <taxon>Nematoda</taxon>
        <taxon>Chromadorea</taxon>
        <taxon>Rhabditida</taxon>
        <taxon>Tylenchina</taxon>
        <taxon>Tylenchomorpha</taxon>
        <taxon>Tylenchoidea</taxon>
        <taxon>Heteroderidae</taxon>
        <taxon>Heteroderinae</taxon>
        <taxon>Globodera</taxon>
    </lineage>
</organism>
<dbReference type="CDD" id="cd00186">
    <property type="entry name" value="TOP1Ac"/>
    <property type="match status" value="1"/>
</dbReference>
<dbReference type="Gene3D" id="1.10.290.10">
    <property type="entry name" value="Topoisomerase I, domain 4"/>
    <property type="match status" value="1"/>
</dbReference>
<dbReference type="InterPro" id="IPR013825">
    <property type="entry name" value="Topo_IA_cen_sub2"/>
</dbReference>
<dbReference type="PANTHER" id="PTHR11390">
    <property type="entry name" value="PROKARYOTIC DNA TOPOISOMERASE"/>
    <property type="match status" value="1"/>
</dbReference>
<dbReference type="WBParaSite" id="GPLIN_000218700">
    <property type="protein sequence ID" value="GPLIN_000218700"/>
    <property type="gene ID" value="GPLIN_000218700"/>
</dbReference>
<evidence type="ECO:0000313" key="9">
    <source>
        <dbReference type="Proteomes" id="UP000050741"/>
    </source>
</evidence>
<accession>A0A183BNK1</accession>
<dbReference type="InterPro" id="IPR023406">
    <property type="entry name" value="Topo_IA_AS"/>
</dbReference>
<dbReference type="GO" id="GO:0006310">
    <property type="term" value="P:DNA recombination"/>
    <property type="evidence" value="ECO:0007669"/>
    <property type="project" value="TreeGrafter"/>
</dbReference>
<reference evidence="10" key="2">
    <citation type="submission" date="2016-06" db="UniProtKB">
        <authorList>
            <consortium name="WormBaseParasite"/>
        </authorList>
    </citation>
    <scope>IDENTIFICATION</scope>
</reference>
<evidence type="ECO:0000256" key="7">
    <source>
        <dbReference type="RuleBase" id="RU362092"/>
    </source>
</evidence>
<dbReference type="GO" id="GO:0006281">
    <property type="term" value="P:DNA repair"/>
    <property type="evidence" value="ECO:0007669"/>
    <property type="project" value="TreeGrafter"/>
</dbReference>
<sequence>MNVLMVAEKPILAEAIAKILSNGKCHTRKGWNGACSVSEYKSNFRGKPANFRVTSTCGHVMCVDFPARYNSWDRVDPAELFLCPIEHKEANPKLKMPAELDLRIGCAFTRFQTKYFQDKYGDLDSNLISFGPCQTPTLAFCVERHDEIVHFKPQPYWLLQAEVELPGSGGMCRTLKLEWCRERQLNRGVAQTFLNKVKKCTEATVSDVSSKEHRKEKPDALNTVELLRVCSSSLGLSPSQTMAVAEHLYTRGYISYPRTETSAYPDSFDFVAALRELDKMPRLGEIARQLLSDGISKPKGGTNKGDHPPITPMKATDGWISGDYARVHEYIVQHFLATLMRPCKYLTKTVKFDIGGEEFQFQCRVVTDPGFTTVLNWLAVAQDQTMADNALIVGQRIAIKKVDMIERMTAPPDYLTESELISLMEKYGIGTDASIPVHINNICVRNYVKVEPNRRKLLPTTLGISLVHGYQRVDSDLILPTMRADVERQLDLIAKGKADYATMKNQTLEVFRQKFLYFVKNISSKPKPPAP</sequence>
<dbReference type="PRINTS" id="PR00417">
    <property type="entry name" value="PRTPISMRASEI"/>
</dbReference>
<dbReference type="FunFam" id="1.10.290.10:FF:000001">
    <property type="entry name" value="DNA topoisomerase"/>
    <property type="match status" value="1"/>
</dbReference>
<evidence type="ECO:0000259" key="8">
    <source>
        <dbReference type="PROSITE" id="PS52039"/>
    </source>
</evidence>
<name>A0A183BNK1_GLOPA</name>
<comment type="function">
    <text evidence="7">Introduces a single-strand break via transesterification at a target site in duplex DNA. Releases the supercoiling and torsional tension of DNA introduced during the DNA replication and transcription by transiently cleaving and rejoining one strand of the DNA duplex. The scissile phosphodiester is attacked by the catalytic tyrosine of the enzyme, resulting in the formation of a DNA-(5'-phosphotyrosyl)-enzyme intermediate and the expulsion of a 3'-OH DNA strand.</text>
</comment>
<dbReference type="Proteomes" id="UP000050741">
    <property type="component" value="Unassembled WGS sequence"/>
</dbReference>
<dbReference type="InterPro" id="IPR023405">
    <property type="entry name" value="Topo_IA_core_domain"/>
</dbReference>
<dbReference type="SMART" id="SM00436">
    <property type="entry name" value="TOP1Bc"/>
    <property type="match status" value="1"/>
</dbReference>
<dbReference type="PROSITE" id="PS00396">
    <property type="entry name" value="TOPO_IA_1"/>
    <property type="match status" value="1"/>
</dbReference>
<dbReference type="SUPFAM" id="SSF56712">
    <property type="entry name" value="Prokaryotic type I DNA topoisomerase"/>
    <property type="match status" value="1"/>
</dbReference>
<dbReference type="GO" id="GO:0006265">
    <property type="term" value="P:DNA topological change"/>
    <property type="evidence" value="ECO:0007669"/>
    <property type="project" value="InterPro"/>
</dbReference>
<keyword evidence="9" id="KW-1185">Reference proteome</keyword>
<dbReference type="GO" id="GO:0003917">
    <property type="term" value="F:DNA topoisomerase type I (single strand cut, ATP-independent) activity"/>
    <property type="evidence" value="ECO:0007669"/>
    <property type="project" value="UniProtKB-EC"/>
</dbReference>
<proteinExistence type="inferred from homology"/>
<dbReference type="SMART" id="SM00437">
    <property type="entry name" value="TOP1Ac"/>
    <property type="match status" value="1"/>
</dbReference>
<dbReference type="Pfam" id="PF01131">
    <property type="entry name" value="Topoisom_bac"/>
    <property type="match status" value="1"/>
</dbReference>
<dbReference type="InterPro" id="IPR013824">
    <property type="entry name" value="Topo_IA_cen_sub1"/>
</dbReference>
<evidence type="ECO:0000313" key="10">
    <source>
        <dbReference type="WBParaSite" id="GPLIN_000218700"/>
    </source>
</evidence>
<evidence type="ECO:0000256" key="3">
    <source>
        <dbReference type="ARBA" id="ARBA00012891"/>
    </source>
</evidence>
<dbReference type="InterPro" id="IPR000380">
    <property type="entry name" value="Topo_IA"/>
</dbReference>
<protein>
    <recommendedName>
        <fullName evidence="3 7">DNA topoisomerase</fullName>
        <ecNumber evidence="3 7">5.6.2.1</ecNumber>
    </recommendedName>
</protein>
<comment type="catalytic activity">
    <reaction evidence="1 7">
        <text>ATP-independent breakage of single-stranded DNA, followed by passage and rejoining.</text>
        <dbReference type="EC" id="5.6.2.1"/>
    </reaction>
</comment>
<dbReference type="PANTHER" id="PTHR11390:SF20">
    <property type="entry name" value="DNA TOPOISOMERASE 3-BETA-1"/>
    <property type="match status" value="1"/>
</dbReference>
<dbReference type="InterPro" id="IPR003601">
    <property type="entry name" value="Topo_IA_2"/>
</dbReference>
<evidence type="ECO:0000256" key="2">
    <source>
        <dbReference type="ARBA" id="ARBA00009446"/>
    </source>
</evidence>
<dbReference type="Gene3D" id="2.70.20.10">
    <property type="entry name" value="Topoisomerase I, domain 3"/>
    <property type="match status" value="1"/>
</dbReference>
<keyword evidence="4 7" id="KW-0799">Topoisomerase</keyword>
<keyword evidence="5 7" id="KW-0238">DNA-binding</keyword>
<dbReference type="EC" id="5.6.2.1" evidence="3 7"/>
<feature type="domain" description="Topo IA-type catalytic" evidence="8">
    <location>
        <begin position="87"/>
        <end position="516"/>
    </location>
</feature>